<feature type="chain" id="PRO_5045476964" evidence="7">
    <location>
        <begin position="25"/>
        <end position="286"/>
    </location>
</feature>
<dbReference type="EMBL" id="JARBDR010000246">
    <property type="protein sequence ID" value="KAJ8316866.1"/>
    <property type="molecule type" value="Genomic_DNA"/>
</dbReference>
<accession>A0ABQ9FHT4</accession>
<keyword evidence="9" id="KW-1185">Reference proteome</keyword>
<dbReference type="PANTHER" id="PTHR23504">
    <property type="entry name" value="MAJOR FACILITATOR SUPERFAMILY DOMAIN-CONTAINING PROTEIN 10"/>
    <property type="match status" value="1"/>
</dbReference>
<dbReference type="InterPro" id="IPR036259">
    <property type="entry name" value="MFS_trans_sf"/>
</dbReference>
<evidence type="ECO:0000256" key="5">
    <source>
        <dbReference type="ARBA" id="ARBA00023136"/>
    </source>
</evidence>
<comment type="subcellular location">
    <subcellularLocation>
        <location evidence="1">Membrane</location>
        <topology evidence="1">Multi-pass membrane protein</topology>
    </subcellularLocation>
</comment>
<keyword evidence="7" id="KW-0732">Signal</keyword>
<gene>
    <name evidence="8" type="ORF">KUTeg_004770</name>
</gene>
<feature type="transmembrane region" description="Helical" evidence="6">
    <location>
        <begin position="193"/>
        <end position="211"/>
    </location>
</feature>
<feature type="signal peptide" evidence="7">
    <location>
        <begin position="1"/>
        <end position="24"/>
    </location>
</feature>
<feature type="transmembrane region" description="Helical" evidence="6">
    <location>
        <begin position="161"/>
        <end position="181"/>
    </location>
</feature>
<evidence type="ECO:0000256" key="7">
    <source>
        <dbReference type="SAM" id="SignalP"/>
    </source>
</evidence>
<name>A0ABQ9FHT4_TEGGR</name>
<keyword evidence="3 6" id="KW-0812">Transmembrane</keyword>
<dbReference type="Proteomes" id="UP001217089">
    <property type="component" value="Unassembled WGS sequence"/>
</dbReference>
<comment type="caution">
    <text evidence="8">The sequence shown here is derived from an EMBL/GenBank/DDBJ whole genome shotgun (WGS) entry which is preliminary data.</text>
</comment>
<reference evidence="8 9" key="1">
    <citation type="submission" date="2022-12" db="EMBL/GenBank/DDBJ databases">
        <title>Chromosome-level genome of Tegillarca granosa.</title>
        <authorList>
            <person name="Kim J."/>
        </authorList>
    </citation>
    <scope>NUCLEOTIDE SEQUENCE [LARGE SCALE GENOMIC DNA]</scope>
    <source>
        <strain evidence="8">Teg-2019</strain>
        <tissue evidence="8">Adductor muscle</tissue>
    </source>
</reference>
<evidence type="ECO:0000256" key="6">
    <source>
        <dbReference type="SAM" id="Phobius"/>
    </source>
</evidence>
<keyword evidence="5 6" id="KW-0472">Membrane</keyword>
<proteinExistence type="predicted"/>
<evidence type="ECO:0000256" key="4">
    <source>
        <dbReference type="ARBA" id="ARBA00022989"/>
    </source>
</evidence>
<keyword evidence="4 6" id="KW-1133">Transmembrane helix</keyword>
<dbReference type="PANTHER" id="PTHR23504:SF31">
    <property type="entry name" value="MAJOR FACILITATOR SUPERFAMILY DOMAIN-CONTAINING PROTEIN 10"/>
    <property type="match status" value="1"/>
</dbReference>
<feature type="transmembrane region" description="Helical" evidence="6">
    <location>
        <begin position="262"/>
        <end position="278"/>
    </location>
</feature>
<evidence type="ECO:0000256" key="3">
    <source>
        <dbReference type="ARBA" id="ARBA00022692"/>
    </source>
</evidence>
<organism evidence="8 9">
    <name type="scientific">Tegillarca granosa</name>
    <name type="common">Malaysian cockle</name>
    <name type="synonym">Anadara granosa</name>
    <dbReference type="NCBI Taxonomy" id="220873"/>
    <lineage>
        <taxon>Eukaryota</taxon>
        <taxon>Metazoa</taxon>
        <taxon>Spiralia</taxon>
        <taxon>Lophotrochozoa</taxon>
        <taxon>Mollusca</taxon>
        <taxon>Bivalvia</taxon>
        <taxon>Autobranchia</taxon>
        <taxon>Pteriomorphia</taxon>
        <taxon>Arcoida</taxon>
        <taxon>Arcoidea</taxon>
        <taxon>Arcidae</taxon>
        <taxon>Tegillarca</taxon>
    </lineage>
</organism>
<evidence type="ECO:0000313" key="8">
    <source>
        <dbReference type="EMBL" id="KAJ8316866.1"/>
    </source>
</evidence>
<evidence type="ECO:0000256" key="2">
    <source>
        <dbReference type="ARBA" id="ARBA00022448"/>
    </source>
</evidence>
<feature type="transmembrane region" description="Helical" evidence="6">
    <location>
        <begin position="34"/>
        <end position="54"/>
    </location>
</feature>
<feature type="transmembrane region" description="Helical" evidence="6">
    <location>
        <begin position="223"/>
        <end position="256"/>
    </location>
</feature>
<sequence>MSLPSFIGSLFSFLQFLASPVVGAASDVYGRRPVLIVSMVMCVCVCVCVCVHICPDWCSIFHWFCIWTIDWCNVFSLGEGAGRYILCSSSTICTRISIARCYIYFIMFKETLPEKKRAKSISTGWQNTSHLINPVSLFKFSSVSNLSPEDLKGIQKIGSVYFLYLLLYSGLEFTLTFLAHHRLHYDSMQQGKMFFFIGVIMATVQGGYVRRIKAGSELKITTMGMVILIPAFIIMAFAHSAALMYLGLALFSFVYWSFGDKVCYITGGILIIIPYLLLKTVKQRND</sequence>
<evidence type="ECO:0000256" key="1">
    <source>
        <dbReference type="ARBA" id="ARBA00004141"/>
    </source>
</evidence>
<keyword evidence="2" id="KW-0813">Transport</keyword>
<dbReference type="Gene3D" id="1.20.1250.20">
    <property type="entry name" value="MFS general substrate transporter like domains"/>
    <property type="match status" value="2"/>
</dbReference>
<evidence type="ECO:0000313" key="9">
    <source>
        <dbReference type="Proteomes" id="UP001217089"/>
    </source>
</evidence>
<dbReference type="SUPFAM" id="SSF103473">
    <property type="entry name" value="MFS general substrate transporter"/>
    <property type="match status" value="1"/>
</dbReference>
<protein>
    <submittedName>
        <fullName evidence="8">Uncharacterized protein</fullName>
    </submittedName>
</protein>